<feature type="non-terminal residue" evidence="3">
    <location>
        <position position="1"/>
    </location>
</feature>
<name>A0A367IQY3_RHIST</name>
<reference evidence="3 4" key="1">
    <citation type="journal article" date="2018" name="G3 (Bethesda)">
        <title>Phylogenetic and Phylogenomic Definition of Rhizopus Species.</title>
        <authorList>
            <person name="Gryganskyi A.P."/>
            <person name="Golan J."/>
            <person name="Dolatabadi S."/>
            <person name="Mondo S."/>
            <person name="Robb S."/>
            <person name="Idnurm A."/>
            <person name="Muszewska A."/>
            <person name="Steczkiewicz K."/>
            <person name="Masonjones S."/>
            <person name="Liao H.L."/>
            <person name="Gajdeczka M.T."/>
            <person name="Anike F."/>
            <person name="Vuek A."/>
            <person name="Anishchenko I.M."/>
            <person name="Voigt K."/>
            <person name="de Hoog G.S."/>
            <person name="Smith M.E."/>
            <person name="Heitman J."/>
            <person name="Vilgalys R."/>
            <person name="Stajich J.E."/>
        </authorList>
    </citation>
    <scope>NUCLEOTIDE SEQUENCE [LARGE SCALE GENOMIC DNA]</scope>
    <source>
        <strain evidence="3 4">LSU 92-RS-03</strain>
    </source>
</reference>
<evidence type="ECO:0000256" key="1">
    <source>
        <dbReference type="SAM" id="Coils"/>
    </source>
</evidence>
<dbReference type="Gene3D" id="1.10.8.10">
    <property type="entry name" value="DNA helicase RuvA subunit, C-terminal domain"/>
    <property type="match status" value="1"/>
</dbReference>
<dbReference type="STRING" id="4846.A0A367IQY3"/>
<dbReference type="AlphaFoldDB" id="A0A367IQY3"/>
<feature type="compositionally biased region" description="Pro residues" evidence="2">
    <location>
        <begin position="201"/>
        <end position="210"/>
    </location>
</feature>
<gene>
    <name evidence="3" type="ORF">CU098_001001</name>
</gene>
<proteinExistence type="predicted"/>
<feature type="compositionally biased region" description="Polar residues" evidence="2">
    <location>
        <begin position="80"/>
        <end position="93"/>
    </location>
</feature>
<evidence type="ECO:0000313" key="4">
    <source>
        <dbReference type="Proteomes" id="UP000253551"/>
    </source>
</evidence>
<feature type="region of interest" description="Disordered" evidence="2">
    <location>
        <begin position="79"/>
        <end position="101"/>
    </location>
</feature>
<feature type="region of interest" description="Disordered" evidence="2">
    <location>
        <begin position="193"/>
        <end position="238"/>
    </location>
</feature>
<keyword evidence="1" id="KW-0175">Coiled coil</keyword>
<dbReference type="EMBL" id="PJQM01006197">
    <property type="protein sequence ID" value="RCH80073.1"/>
    <property type="molecule type" value="Genomic_DNA"/>
</dbReference>
<dbReference type="OrthoDB" id="10031156at2759"/>
<feature type="compositionally biased region" description="Basic and acidic residues" evidence="2">
    <location>
        <begin position="212"/>
        <end position="231"/>
    </location>
</feature>
<feature type="coiled-coil region" evidence="1">
    <location>
        <begin position="153"/>
        <end position="184"/>
    </location>
</feature>
<organism evidence="3 4">
    <name type="scientific">Rhizopus stolonifer</name>
    <name type="common">Rhizopus nigricans</name>
    <dbReference type="NCBI Taxonomy" id="4846"/>
    <lineage>
        <taxon>Eukaryota</taxon>
        <taxon>Fungi</taxon>
        <taxon>Fungi incertae sedis</taxon>
        <taxon>Mucoromycota</taxon>
        <taxon>Mucoromycotina</taxon>
        <taxon>Mucoromycetes</taxon>
        <taxon>Mucorales</taxon>
        <taxon>Mucorineae</taxon>
        <taxon>Rhizopodaceae</taxon>
        <taxon>Rhizopus</taxon>
    </lineage>
</organism>
<accession>A0A367IQY3</accession>
<dbReference type="PANTHER" id="PTHR47839">
    <property type="entry name" value="DOMAIN PROTEIN, PUTATIVE (AFU_ORTHOLOGUE AFUA_6G04830)-RELATED"/>
    <property type="match status" value="1"/>
</dbReference>
<evidence type="ECO:0000313" key="3">
    <source>
        <dbReference type="EMBL" id="RCH80073.1"/>
    </source>
</evidence>
<keyword evidence="4" id="KW-1185">Reference proteome</keyword>
<dbReference type="Proteomes" id="UP000253551">
    <property type="component" value="Unassembled WGS sequence"/>
</dbReference>
<sequence>KNVQPTTSCADRNNFVIYISNSNDIDYYDIANSLCSLIFARVRFNDAIVVERYLTASLYNLRRKGVPVDRILNIRKQEQKQQATQLKSTSPVSSPIMPKPLSPKEIDTFTKQVKEVFGDCQEGYIRQLLAQQHENHVQNVISHLLAGNYPKVKTDAENEAVVISEEEEEKKRQAALLREQEQAKRSSGFMNRLFSNWKNPQPTPSPPPQLPAKDDIPEPTKEVDKKPKLPKSDTTITPNFSANIRQNLKRAIHSCKPYAGQDVYTPPRINQVNESTNYCDATPGQNLTYVGNVMGIEFYVHRTVQADDVLQQYGQAMARFKQILTQLSQVFDLPLKTIQIFYDPEGPTIAFNLSGSLFMNLRYFLALHDYTNQTEEASRRKEALIYWFMTLCHELAHNFVSAHNSEHEFYMSSFAENYLESLMNHIYATPKEPSTSSLIDT</sequence>
<protein>
    <submittedName>
        <fullName evidence="3">Uncharacterized protein</fullName>
    </submittedName>
</protein>
<comment type="caution">
    <text evidence="3">The sequence shown here is derived from an EMBL/GenBank/DDBJ whole genome shotgun (WGS) entry which is preliminary data.</text>
</comment>
<dbReference type="PANTHER" id="PTHR47839:SF1">
    <property type="entry name" value="DOMAIN PROTEIN, PUTATIVE (AFU_ORTHOLOGUE AFUA_6G04830)-RELATED"/>
    <property type="match status" value="1"/>
</dbReference>
<evidence type="ECO:0000256" key="2">
    <source>
        <dbReference type="SAM" id="MobiDB-lite"/>
    </source>
</evidence>